<dbReference type="SMART" id="SM00326">
    <property type="entry name" value="SH3"/>
    <property type="match status" value="1"/>
</dbReference>
<feature type="domain" description="PX" evidence="6">
    <location>
        <begin position="428"/>
        <end position="565"/>
    </location>
</feature>
<proteinExistence type="predicted"/>
<evidence type="ECO:0000256" key="1">
    <source>
        <dbReference type="ARBA" id="ARBA00022443"/>
    </source>
</evidence>
<dbReference type="AlphaFoldDB" id="A0AAD5TIM0"/>
<dbReference type="PANTHER" id="PTHR15706:SF2">
    <property type="entry name" value="SH3 AND PX DOMAIN-CONTAINING PROTEIN 2A"/>
    <property type="match status" value="1"/>
</dbReference>
<evidence type="ECO:0000259" key="5">
    <source>
        <dbReference type="PROSITE" id="PS50002"/>
    </source>
</evidence>
<organism evidence="7 8">
    <name type="scientific">Geranomyces variabilis</name>
    <dbReference type="NCBI Taxonomy" id="109894"/>
    <lineage>
        <taxon>Eukaryota</taxon>
        <taxon>Fungi</taxon>
        <taxon>Fungi incertae sedis</taxon>
        <taxon>Chytridiomycota</taxon>
        <taxon>Chytridiomycota incertae sedis</taxon>
        <taxon>Chytridiomycetes</taxon>
        <taxon>Spizellomycetales</taxon>
        <taxon>Powellomycetaceae</taxon>
        <taxon>Geranomyces</taxon>
    </lineage>
</organism>
<dbReference type="InterPro" id="IPR001683">
    <property type="entry name" value="PX_dom"/>
</dbReference>
<keyword evidence="1 3" id="KW-0728">SH3 domain</keyword>
<feature type="compositionally biased region" description="Low complexity" evidence="4">
    <location>
        <begin position="388"/>
        <end position="401"/>
    </location>
</feature>
<feature type="compositionally biased region" description="Basic and acidic residues" evidence="4">
    <location>
        <begin position="321"/>
        <end position="335"/>
    </location>
</feature>
<dbReference type="InterPro" id="IPR036871">
    <property type="entry name" value="PX_dom_sf"/>
</dbReference>
<evidence type="ECO:0000256" key="4">
    <source>
        <dbReference type="SAM" id="MobiDB-lite"/>
    </source>
</evidence>
<dbReference type="PANTHER" id="PTHR15706">
    <property type="entry name" value="SH3 MULTIPLE DOMAIN"/>
    <property type="match status" value="1"/>
</dbReference>
<keyword evidence="2" id="KW-0677">Repeat</keyword>
<dbReference type="GO" id="GO:0005737">
    <property type="term" value="C:cytoplasm"/>
    <property type="evidence" value="ECO:0007669"/>
    <property type="project" value="TreeGrafter"/>
</dbReference>
<dbReference type="Pfam" id="PF07653">
    <property type="entry name" value="SH3_2"/>
    <property type="match status" value="1"/>
</dbReference>
<protein>
    <submittedName>
        <fullName evidence="7">Bud emergence protein 1</fullName>
    </submittedName>
</protein>
<evidence type="ECO:0000256" key="3">
    <source>
        <dbReference type="PROSITE-ProRule" id="PRU00192"/>
    </source>
</evidence>
<evidence type="ECO:0000259" key="6">
    <source>
        <dbReference type="PROSITE" id="PS50195"/>
    </source>
</evidence>
<dbReference type="PROSITE" id="PS50195">
    <property type="entry name" value="PX"/>
    <property type="match status" value="1"/>
</dbReference>
<dbReference type="InterPro" id="IPR001452">
    <property type="entry name" value="SH3_domain"/>
</dbReference>
<feature type="region of interest" description="Disordered" evidence="4">
    <location>
        <begin position="172"/>
        <end position="227"/>
    </location>
</feature>
<name>A0AAD5TIM0_9FUNG</name>
<evidence type="ECO:0000313" key="8">
    <source>
        <dbReference type="Proteomes" id="UP001212152"/>
    </source>
</evidence>
<accession>A0AAD5TIM0</accession>
<feature type="compositionally biased region" description="Low complexity" evidence="4">
    <location>
        <begin position="358"/>
        <end position="367"/>
    </location>
</feature>
<keyword evidence="8" id="KW-1185">Reference proteome</keyword>
<feature type="compositionally biased region" description="Basic and acidic residues" evidence="4">
    <location>
        <begin position="298"/>
        <end position="308"/>
    </location>
</feature>
<evidence type="ECO:0000313" key="7">
    <source>
        <dbReference type="EMBL" id="KAJ3175781.1"/>
    </source>
</evidence>
<dbReference type="SUPFAM" id="SSF64268">
    <property type="entry name" value="PX domain"/>
    <property type="match status" value="1"/>
</dbReference>
<feature type="region of interest" description="Disordered" evidence="4">
    <location>
        <begin position="1"/>
        <end position="67"/>
    </location>
</feature>
<dbReference type="Pfam" id="PF00787">
    <property type="entry name" value="PX"/>
    <property type="match status" value="1"/>
</dbReference>
<sequence length="704" mass="78752">MLANLFGTSNAVSSSTSTGNGRTPPVNKQRSDNHHRSQPANGTQYARGGTAARSVTAPMRGSSQSTEIFKQPPIKVIRATRDYKAQFVNELEFARGDFFYVITDLDDFYYEAMNPIARVRGLVPRSHFESLDKVAAGTQQQQQQQPPAPGPAAAKAPAPESPLEYLQNQLNIRQQQQQREPPSRDRDRDRDNHQRGYDSVGARGSERDAASNYRGNDNSSSSHMSVSAMTASTTTNYDDYKHHSSYTHGYAESNASSETHSSAYSTVHSTDYPVSRSPVPVRPLRENREQQQQQQPQPRREREPERPSPRAIPMPAGRRKQSIDEKDEKESEIADRRHRHPEHRGEDPARQRHHTHNGQHYQHQQQQLPARAATVTKPAYSSTPRVAPPSASLLSKSAPSSQHQPHRYPTTTTSTTSAAKPISGMGGRLPHPVSARVQADTMLPDGRFQYTIELHLSDDTSRVLLRVFDDFYTLHVSLLSQFAAQSGRLRDQPRSIPFLPPAPVTPKPFNNAAQAAAPPAQVTPAEQARRRRALDAYLTDLVALPAPIRHSPPLNRFFMQRKGDNTLATAVRFDTSAALMDLISDYNSYPSMSRNGGKTPANGTKSLTALPTTPSTSLDLLDDHFVRIKLHLPAGDETLAWRIDESMPFMDFVDEVAAKTRWRMRDGWAMWYKDEVGGLVKLTGESDWRLVVRGRWEKVVLYID</sequence>
<feature type="region of interest" description="Disordered" evidence="4">
    <location>
        <begin position="132"/>
        <end position="159"/>
    </location>
</feature>
<dbReference type="EMBL" id="JADGJQ010000048">
    <property type="protein sequence ID" value="KAJ3175781.1"/>
    <property type="molecule type" value="Genomic_DNA"/>
</dbReference>
<feature type="compositionally biased region" description="Polar residues" evidence="4">
    <location>
        <begin position="1"/>
        <end position="21"/>
    </location>
</feature>
<dbReference type="InterPro" id="IPR036028">
    <property type="entry name" value="SH3-like_dom_sf"/>
</dbReference>
<dbReference type="SUPFAM" id="SSF50044">
    <property type="entry name" value="SH3-domain"/>
    <property type="match status" value="1"/>
</dbReference>
<dbReference type="Proteomes" id="UP001212152">
    <property type="component" value="Unassembled WGS sequence"/>
</dbReference>
<dbReference type="Gene3D" id="3.30.1520.10">
    <property type="entry name" value="Phox-like domain"/>
    <property type="match status" value="1"/>
</dbReference>
<feature type="region of interest" description="Disordered" evidence="4">
    <location>
        <begin position="251"/>
        <end position="432"/>
    </location>
</feature>
<feature type="compositionally biased region" description="Polar residues" evidence="4">
    <location>
        <begin position="253"/>
        <end position="269"/>
    </location>
</feature>
<dbReference type="SUPFAM" id="SSF54277">
    <property type="entry name" value="CAD &amp; PB1 domains"/>
    <property type="match status" value="1"/>
</dbReference>
<gene>
    <name evidence="7" type="primary">BEM1</name>
    <name evidence="7" type="ORF">HDU87_005775</name>
</gene>
<evidence type="ECO:0000256" key="2">
    <source>
        <dbReference type="ARBA" id="ARBA00022737"/>
    </source>
</evidence>
<feature type="compositionally biased region" description="Basic and acidic residues" evidence="4">
    <location>
        <begin position="181"/>
        <end position="196"/>
    </location>
</feature>
<feature type="compositionally biased region" description="Low complexity" evidence="4">
    <location>
        <begin position="135"/>
        <end position="158"/>
    </location>
</feature>
<feature type="domain" description="SH3" evidence="5">
    <location>
        <begin position="72"/>
        <end position="133"/>
    </location>
</feature>
<dbReference type="GO" id="GO:0035091">
    <property type="term" value="F:phosphatidylinositol binding"/>
    <property type="evidence" value="ECO:0007669"/>
    <property type="project" value="InterPro"/>
</dbReference>
<dbReference type="PROSITE" id="PS50002">
    <property type="entry name" value="SH3"/>
    <property type="match status" value="1"/>
</dbReference>
<dbReference type="Gene3D" id="2.30.30.40">
    <property type="entry name" value="SH3 Domains"/>
    <property type="match status" value="1"/>
</dbReference>
<comment type="caution">
    <text evidence="7">The sequence shown here is derived from an EMBL/GenBank/DDBJ whole genome shotgun (WGS) entry which is preliminary data.</text>
</comment>
<dbReference type="InterPro" id="IPR051228">
    <property type="entry name" value="NADPH_Oxidase/PX-Domain"/>
</dbReference>
<reference evidence="7" key="1">
    <citation type="submission" date="2020-05" db="EMBL/GenBank/DDBJ databases">
        <title>Phylogenomic resolution of chytrid fungi.</title>
        <authorList>
            <person name="Stajich J.E."/>
            <person name="Amses K."/>
            <person name="Simmons R."/>
            <person name="Seto K."/>
            <person name="Myers J."/>
            <person name="Bonds A."/>
            <person name="Quandt C.A."/>
            <person name="Barry K."/>
            <person name="Liu P."/>
            <person name="Grigoriev I."/>
            <person name="Longcore J.E."/>
            <person name="James T.Y."/>
        </authorList>
    </citation>
    <scope>NUCLEOTIDE SEQUENCE</scope>
    <source>
        <strain evidence="7">JEL0379</strain>
    </source>
</reference>